<dbReference type="Pfam" id="PF19816">
    <property type="entry name" value="DUF6299"/>
    <property type="match status" value="1"/>
</dbReference>
<evidence type="ECO:0000313" key="4">
    <source>
        <dbReference type="Proteomes" id="UP001595912"/>
    </source>
</evidence>
<evidence type="ECO:0000313" key="3">
    <source>
        <dbReference type="EMBL" id="MFC4996351.1"/>
    </source>
</evidence>
<dbReference type="RefSeq" id="WP_380112551.1">
    <property type="nucleotide sequence ID" value="NZ_JBHSIU010000003.1"/>
</dbReference>
<proteinExistence type="predicted"/>
<dbReference type="Proteomes" id="UP001595912">
    <property type="component" value="Unassembled WGS sequence"/>
</dbReference>
<dbReference type="InterPro" id="IPR046266">
    <property type="entry name" value="DUF6299"/>
</dbReference>
<dbReference type="EMBL" id="JBHSIU010000003">
    <property type="protein sequence ID" value="MFC4996351.1"/>
    <property type="molecule type" value="Genomic_DNA"/>
</dbReference>
<gene>
    <name evidence="3" type="ORF">ACFPIJ_00740</name>
</gene>
<reference evidence="4" key="1">
    <citation type="journal article" date="2019" name="Int. J. Syst. Evol. Microbiol.">
        <title>The Global Catalogue of Microorganisms (GCM) 10K type strain sequencing project: providing services to taxonomists for standard genome sequencing and annotation.</title>
        <authorList>
            <consortium name="The Broad Institute Genomics Platform"/>
            <consortium name="The Broad Institute Genome Sequencing Center for Infectious Disease"/>
            <person name="Wu L."/>
            <person name="Ma J."/>
        </authorList>
    </citation>
    <scope>NUCLEOTIDE SEQUENCE [LARGE SCALE GENOMIC DNA]</scope>
    <source>
        <strain evidence="4">CGMCC 4.7152</strain>
    </source>
</reference>
<feature type="domain" description="DUF6299" evidence="2">
    <location>
        <begin position="38"/>
        <end position="118"/>
    </location>
</feature>
<evidence type="ECO:0000256" key="1">
    <source>
        <dbReference type="SAM" id="SignalP"/>
    </source>
</evidence>
<feature type="chain" id="PRO_5046989432" evidence="1">
    <location>
        <begin position="32"/>
        <end position="152"/>
    </location>
</feature>
<sequence>MRFAKRLGTLVLAALPATALTIGVSVPAAHAAQGLPFELTVNPTGSISRTGDVTISGTFKCTTATAALLDGKITQRKVEGLFGFTPTCDRKAHTWSTGLNLTNGKFTPGDATIETTVYYRVDGTGYTQAPPVTQKVRLKKEKKHDCIHQLLS</sequence>
<comment type="caution">
    <text evidence="3">The sequence shown here is derived from an EMBL/GenBank/DDBJ whole genome shotgun (WGS) entry which is preliminary data.</text>
</comment>
<evidence type="ECO:0000259" key="2">
    <source>
        <dbReference type="Pfam" id="PF19816"/>
    </source>
</evidence>
<accession>A0ABV9VIZ1</accession>
<protein>
    <submittedName>
        <fullName evidence="3">DUF6299 family protein</fullName>
    </submittedName>
</protein>
<organism evidence="3 4">
    <name type="scientific">Dactylosporangium cerinum</name>
    <dbReference type="NCBI Taxonomy" id="1434730"/>
    <lineage>
        <taxon>Bacteria</taxon>
        <taxon>Bacillati</taxon>
        <taxon>Actinomycetota</taxon>
        <taxon>Actinomycetes</taxon>
        <taxon>Micromonosporales</taxon>
        <taxon>Micromonosporaceae</taxon>
        <taxon>Dactylosporangium</taxon>
    </lineage>
</organism>
<keyword evidence="1" id="KW-0732">Signal</keyword>
<keyword evidence="4" id="KW-1185">Reference proteome</keyword>
<feature type="signal peptide" evidence="1">
    <location>
        <begin position="1"/>
        <end position="31"/>
    </location>
</feature>
<name>A0ABV9VIZ1_9ACTN</name>